<dbReference type="Proteomes" id="UP001172102">
    <property type="component" value="Unassembled WGS sequence"/>
</dbReference>
<dbReference type="AlphaFoldDB" id="A0AA40DLU4"/>
<keyword evidence="3" id="KW-1185">Reference proteome</keyword>
<evidence type="ECO:0000313" key="3">
    <source>
        <dbReference type="Proteomes" id="UP001172102"/>
    </source>
</evidence>
<reference evidence="2" key="1">
    <citation type="submission" date="2023-06" db="EMBL/GenBank/DDBJ databases">
        <title>Genome-scale phylogeny and comparative genomics of the fungal order Sordariales.</title>
        <authorList>
            <consortium name="Lawrence Berkeley National Laboratory"/>
            <person name="Hensen N."/>
            <person name="Bonometti L."/>
            <person name="Westerberg I."/>
            <person name="Brannstrom I.O."/>
            <person name="Guillou S."/>
            <person name="Cros-Aarteil S."/>
            <person name="Calhoun S."/>
            <person name="Haridas S."/>
            <person name="Kuo A."/>
            <person name="Mondo S."/>
            <person name="Pangilinan J."/>
            <person name="Riley R."/>
            <person name="Labutti K."/>
            <person name="Andreopoulos B."/>
            <person name="Lipzen A."/>
            <person name="Chen C."/>
            <person name="Yanf M."/>
            <person name="Daum C."/>
            <person name="Ng V."/>
            <person name="Clum A."/>
            <person name="Steindorff A."/>
            <person name="Ohm R."/>
            <person name="Martin F."/>
            <person name="Silar P."/>
            <person name="Natvig D."/>
            <person name="Lalanne C."/>
            <person name="Gautier V."/>
            <person name="Ament-Velasquez S.L."/>
            <person name="Kruys A."/>
            <person name="Hutchinson M.I."/>
            <person name="Powell A.J."/>
            <person name="Barry K."/>
            <person name="Miller A.N."/>
            <person name="Grigoriev I.V."/>
            <person name="Debuchy R."/>
            <person name="Gladieux P."/>
            <person name="Thoren M.H."/>
            <person name="Johannesson H."/>
        </authorList>
    </citation>
    <scope>NUCLEOTIDE SEQUENCE</scope>
    <source>
        <strain evidence="2">SMH4607-1</strain>
    </source>
</reference>
<evidence type="ECO:0000313" key="2">
    <source>
        <dbReference type="EMBL" id="KAK0704553.1"/>
    </source>
</evidence>
<keyword evidence="1" id="KW-0812">Transmembrane</keyword>
<feature type="transmembrane region" description="Helical" evidence="1">
    <location>
        <begin position="33"/>
        <end position="55"/>
    </location>
</feature>
<keyword evidence="1" id="KW-0472">Membrane</keyword>
<comment type="caution">
    <text evidence="2">The sequence shown here is derived from an EMBL/GenBank/DDBJ whole genome shotgun (WGS) entry which is preliminary data.</text>
</comment>
<accession>A0AA40DLU4</accession>
<gene>
    <name evidence="2" type="ORF">B0H67DRAFT_498621</name>
</gene>
<keyword evidence="1" id="KW-1133">Transmembrane helix</keyword>
<organism evidence="2 3">
    <name type="scientific">Lasiosphaeris hirsuta</name>
    <dbReference type="NCBI Taxonomy" id="260670"/>
    <lineage>
        <taxon>Eukaryota</taxon>
        <taxon>Fungi</taxon>
        <taxon>Dikarya</taxon>
        <taxon>Ascomycota</taxon>
        <taxon>Pezizomycotina</taxon>
        <taxon>Sordariomycetes</taxon>
        <taxon>Sordariomycetidae</taxon>
        <taxon>Sordariales</taxon>
        <taxon>Lasiosphaeriaceae</taxon>
        <taxon>Lasiosphaeris</taxon>
    </lineage>
</organism>
<feature type="transmembrane region" description="Helical" evidence="1">
    <location>
        <begin position="6"/>
        <end position="26"/>
    </location>
</feature>
<feature type="non-terminal residue" evidence="2">
    <location>
        <position position="1"/>
    </location>
</feature>
<evidence type="ECO:0000256" key="1">
    <source>
        <dbReference type="SAM" id="Phobius"/>
    </source>
</evidence>
<protein>
    <submittedName>
        <fullName evidence="2">Uncharacterized protein</fullName>
    </submittedName>
</protein>
<dbReference type="EMBL" id="JAUKUA010000007">
    <property type="protein sequence ID" value="KAK0704553.1"/>
    <property type="molecule type" value="Genomic_DNA"/>
</dbReference>
<name>A0AA40DLU4_9PEZI</name>
<proteinExistence type="predicted"/>
<sequence>NRYILLITKILFIFYFSKIMKLISLFRKNLYNIFYLLISIFFSYFYSFIKLYILFTLNKI</sequence>